<reference evidence="1 2" key="1">
    <citation type="journal article" date="2017" name="Curr. Microbiol.">
        <title>Lysobacter zhanggongensis sp. nov. Isolated from a Pit Mud.</title>
        <authorList>
            <person name="Zhang X.F."/>
            <person name="Wang H.H."/>
            <person name="Sun X.Y."/>
            <person name="Pan C.M."/>
        </authorList>
    </citation>
    <scope>NUCLEOTIDE SEQUENCE [LARGE SCALE GENOMIC DNA]</scope>
    <source>
        <strain evidence="1 2">ZGLJ7-1</strain>
    </source>
</reference>
<dbReference type="EMBL" id="JAXGFO010000149">
    <property type="protein sequence ID" value="MEG3158812.1"/>
    <property type="molecule type" value="Genomic_DNA"/>
</dbReference>
<evidence type="ECO:0000313" key="2">
    <source>
        <dbReference type="Proteomes" id="UP001334501"/>
    </source>
</evidence>
<name>A0ABU7YTZ1_9GAMM</name>
<evidence type="ECO:0000313" key="1">
    <source>
        <dbReference type="EMBL" id="MEG3158812.1"/>
    </source>
</evidence>
<dbReference type="SUPFAM" id="SSF52172">
    <property type="entry name" value="CheY-like"/>
    <property type="match status" value="1"/>
</dbReference>
<accession>A0ABU7YTZ1</accession>
<dbReference type="Proteomes" id="UP001334501">
    <property type="component" value="Unassembled WGS sequence"/>
</dbReference>
<proteinExistence type="predicted"/>
<organism evidence="1 2">
    <name type="scientific">Lysobacter zhanggongensis</name>
    <dbReference type="NCBI Taxonomy" id="1774951"/>
    <lineage>
        <taxon>Bacteria</taxon>
        <taxon>Pseudomonadati</taxon>
        <taxon>Pseudomonadota</taxon>
        <taxon>Gammaproteobacteria</taxon>
        <taxon>Lysobacterales</taxon>
        <taxon>Lysobacteraceae</taxon>
        <taxon>Lysobacter</taxon>
    </lineage>
</organism>
<sequence>MTTPENKLRHVAADAPRVMVVDGSKLVRRLIGDVLVRELAGAEVVACAGIGEAREALAAGP</sequence>
<protein>
    <submittedName>
        <fullName evidence="1">Response regulator</fullName>
    </submittedName>
</protein>
<dbReference type="InterPro" id="IPR011006">
    <property type="entry name" value="CheY-like_superfamily"/>
</dbReference>
<comment type="caution">
    <text evidence="1">The sequence shown here is derived from an EMBL/GenBank/DDBJ whole genome shotgun (WGS) entry which is preliminary data.</text>
</comment>
<feature type="non-terminal residue" evidence="1">
    <location>
        <position position="61"/>
    </location>
</feature>
<gene>
    <name evidence="1" type="ORF">SNE33_13280</name>
</gene>
<keyword evidence="2" id="KW-1185">Reference proteome</keyword>